<dbReference type="AlphaFoldDB" id="A0A8H3TRW4"/>
<gene>
    <name evidence="1" type="ORF">NliqN6_2464</name>
</gene>
<protein>
    <submittedName>
        <fullName evidence="1">Uncharacterized protein</fullName>
    </submittedName>
</protein>
<evidence type="ECO:0000313" key="1">
    <source>
        <dbReference type="EMBL" id="GHJ86062.1"/>
    </source>
</evidence>
<dbReference type="EMBL" id="BLZA01000017">
    <property type="protein sequence ID" value="GHJ86062.1"/>
    <property type="molecule type" value="Genomic_DNA"/>
</dbReference>
<evidence type="ECO:0000313" key="2">
    <source>
        <dbReference type="Proteomes" id="UP000620104"/>
    </source>
</evidence>
<comment type="caution">
    <text evidence="1">The sequence shown here is derived from an EMBL/GenBank/DDBJ whole genome shotgun (WGS) entry which is preliminary data.</text>
</comment>
<keyword evidence="2" id="KW-1185">Reference proteome</keyword>
<sequence length="213" mass="24103">MSAWQPTLPASPINALARSCQMTDEIPMNLSWNERRKLKRYMNQVQKDAAKSAKQQERIRQREEKAAAKQWKQYYKAQEKETKKWRKATAHHPEMNHACDTASIPSQQSHHHTFHLHSPHVTHAPAYQPTRPLPHAFQTNPDSFLAQYLPIDGDLGGPEQSAPLLPSLEAFGVVNAGAGQGVQSPVMSRTMTHALLGLDRDTYLRFGQRGLIR</sequence>
<name>A0A8H3TRW4_9TREE</name>
<dbReference type="OrthoDB" id="10596889at2759"/>
<reference evidence="1" key="1">
    <citation type="submission" date="2020-07" db="EMBL/GenBank/DDBJ databases">
        <title>Draft Genome Sequence of a Deep-Sea Yeast, Naganishia (Cryptococcus) liquefaciens strain N6.</title>
        <authorList>
            <person name="Han Y.W."/>
            <person name="Kajitani R."/>
            <person name="Morimoto H."/>
            <person name="Parhat M."/>
            <person name="Tsubouchi H."/>
            <person name="Bakenova O."/>
            <person name="Ogata M."/>
            <person name="Argunhan B."/>
            <person name="Aoki R."/>
            <person name="Kajiwara S."/>
            <person name="Itoh T."/>
            <person name="Iwasaki H."/>
        </authorList>
    </citation>
    <scope>NUCLEOTIDE SEQUENCE</scope>
    <source>
        <strain evidence="1">N6</strain>
    </source>
</reference>
<accession>A0A8H3TRW4</accession>
<organism evidence="1 2">
    <name type="scientific">Naganishia liquefaciens</name>
    <dbReference type="NCBI Taxonomy" id="104408"/>
    <lineage>
        <taxon>Eukaryota</taxon>
        <taxon>Fungi</taxon>
        <taxon>Dikarya</taxon>
        <taxon>Basidiomycota</taxon>
        <taxon>Agaricomycotina</taxon>
        <taxon>Tremellomycetes</taxon>
        <taxon>Filobasidiales</taxon>
        <taxon>Filobasidiaceae</taxon>
        <taxon>Naganishia</taxon>
    </lineage>
</organism>
<proteinExistence type="predicted"/>
<dbReference type="Proteomes" id="UP000620104">
    <property type="component" value="Unassembled WGS sequence"/>
</dbReference>